<evidence type="ECO:0000256" key="1">
    <source>
        <dbReference type="SAM" id="Phobius"/>
    </source>
</evidence>
<dbReference type="AlphaFoldDB" id="A0A0G0QRT6"/>
<dbReference type="EMBL" id="LBYC01000008">
    <property type="protein sequence ID" value="KKR43119.1"/>
    <property type="molecule type" value="Genomic_DNA"/>
</dbReference>
<keyword evidence="1" id="KW-0812">Transmembrane</keyword>
<gene>
    <name evidence="2" type="ORF">UT78_C0008G0051</name>
</gene>
<evidence type="ECO:0000313" key="3">
    <source>
        <dbReference type="Proteomes" id="UP000034301"/>
    </source>
</evidence>
<organism evidence="2 3">
    <name type="scientific">Candidatus Nomurabacteria bacterium GW2011_GWF2_40_12</name>
    <dbReference type="NCBI Taxonomy" id="1618776"/>
    <lineage>
        <taxon>Bacteria</taxon>
        <taxon>Candidatus Nomuraibacteriota</taxon>
    </lineage>
</organism>
<protein>
    <submittedName>
        <fullName evidence="2">Uncharacterized protein</fullName>
    </submittedName>
</protein>
<dbReference type="Proteomes" id="UP000034301">
    <property type="component" value="Unassembled WGS sequence"/>
</dbReference>
<comment type="caution">
    <text evidence="2">The sequence shown here is derived from an EMBL/GenBank/DDBJ whole genome shotgun (WGS) entry which is preliminary data.</text>
</comment>
<name>A0A0G0QRT6_9BACT</name>
<sequence length="328" mass="36496">MKNIYKIIIAVFVVAVLGIIIYSMDSETVVEKVPPVSTGDSIVGCYVAHLQKDIYTLVIQSEEKGAVFGMLAYNNYQKDSSSGSFEGTFTDGILLGNYSFDSEGMRSDRQLIFKQVDGNFIEGFGDVKMVDGKEVFVDTNNINYDQKLTFVKSKDCAENFSDSNNIFTFDYNPYFKAYEGQNILDLDWRQNTTKKGVLLASVVIPKTYMPNTNFSSARFTIGRSTDANEIKTCMINATNGEKKGEATTIGGYDFVKFSLDDAGAGNFYETTSYRGIVDGDCYAIEYTIHSTNIGNYSPSQGIIEFDKSVIQNEIGKIIKSFKFLINSD</sequence>
<keyword evidence="1" id="KW-1133">Transmembrane helix</keyword>
<evidence type="ECO:0000313" key="2">
    <source>
        <dbReference type="EMBL" id="KKR43119.1"/>
    </source>
</evidence>
<reference evidence="2 3" key="1">
    <citation type="journal article" date="2015" name="Nature">
        <title>rRNA introns, odd ribosomes, and small enigmatic genomes across a large radiation of phyla.</title>
        <authorList>
            <person name="Brown C.T."/>
            <person name="Hug L.A."/>
            <person name="Thomas B.C."/>
            <person name="Sharon I."/>
            <person name="Castelle C.J."/>
            <person name="Singh A."/>
            <person name="Wilkins M.J."/>
            <person name="Williams K.H."/>
            <person name="Banfield J.F."/>
        </authorList>
    </citation>
    <scope>NUCLEOTIDE SEQUENCE [LARGE SCALE GENOMIC DNA]</scope>
</reference>
<keyword evidence="1" id="KW-0472">Membrane</keyword>
<feature type="transmembrane region" description="Helical" evidence="1">
    <location>
        <begin position="7"/>
        <end position="24"/>
    </location>
</feature>
<proteinExistence type="predicted"/>
<accession>A0A0G0QRT6</accession>